<evidence type="ECO:0000256" key="2">
    <source>
        <dbReference type="ARBA" id="ARBA00022857"/>
    </source>
</evidence>
<comment type="similarity">
    <text evidence="1">Belongs to the NmrA-type oxidoreductase family.</text>
</comment>
<dbReference type="InterPro" id="IPR051164">
    <property type="entry name" value="NmrA-like_oxidored"/>
</dbReference>
<gene>
    <name evidence="4" type="ORF">L201_000845</name>
</gene>
<dbReference type="Pfam" id="PF05368">
    <property type="entry name" value="NmrA"/>
    <property type="match status" value="1"/>
</dbReference>
<dbReference type="Proteomes" id="UP001355207">
    <property type="component" value="Chromosome 1"/>
</dbReference>
<reference evidence="4 5" key="1">
    <citation type="submission" date="2024-01" db="EMBL/GenBank/DDBJ databases">
        <title>Comparative genomics of Cryptococcus and Kwoniella reveals pathogenesis evolution and contrasting modes of karyotype evolution via chromosome fusion or intercentromeric recombination.</title>
        <authorList>
            <person name="Coelho M.A."/>
            <person name="David-Palma M."/>
            <person name="Shea T."/>
            <person name="Bowers K."/>
            <person name="McGinley-Smith S."/>
            <person name="Mohammad A.W."/>
            <person name="Gnirke A."/>
            <person name="Yurkov A.M."/>
            <person name="Nowrousian M."/>
            <person name="Sun S."/>
            <person name="Cuomo C.A."/>
            <person name="Heitman J."/>
        </authorList>
    </citation>
    <scope>NUCLEOTIDE SEQUENCE [LARGE SCALE GENOMIC DNA]</scope>
    <source>
        <strain evidence="4 5">CBS 6074</strain>
    </source>
</reference>
<organism evidence="4 5">
    <name type="scientific">Kwoniella dendrophila CBS 6074</name>
    <dbReference type="NCBI Taxonomy" id="1295534"/>
    <lineage>
        <taxon>Eukaryota</taxon>
        <taxon>Fungi</taxon>
        <taxon>Dikarya</taxon>
        <taxon>Basidiomycota</taxon>
        <taxon>Agaricomycotina</taxon>
        <taxon>Tremellomycetes</taxon>
        <taxon>Tremellales</taxon>
        <taxon>Cryptococcaceae</taxon>
        <taxon>Kwoniella</taxon>
    </lineage>
</organism>
<dbReference type="PANTHER" id="PTHR42748">
    <property type="entry name" value="NITROGEN METABOLITE REPRESSION PROTEIN NMRA FAMILY MEMBER"/>
    <property type="match status" value="1"/>
</dbReference>
<keyword evidence="5" id="KW-1185">Reference proteome</keyword>
<dbReference type="Gene3D" id="3.40.50.720">
    <property type="entry name" value="NAD(P)-binding Rossmann-like Domain"/>
    <property type="match status" value="1"/>
</dbReference>
<sequence>MGRTILITGATGQQGGATLRSLVEHNKSTSNPINLLALTRNATSDKAKPLSSLPNVKVIQGDLTKKDEIEKIFEDEKIDSVFSIQDNFQGNEVEQGTNLTEVAIKYNVKHFVYTGVDLAGQNPSLVPHFETKRQIEEHLIKNSSRIASQILISQGEKEEFKNQIINLSGDSHTVSEIIDTFKQVKQVDLVQDENVDIVPYLTIALATINGHGWEVNPESTQRLFPFVKDLKGWLETEFNPDFAAGGFGTMSNN</sequence>
<dbReference type="InterPro" id="IPR008030">
    <property type="entry name" value="NmrA-like"/>
</dbReference>
<name>A0AAX4JMH2_9TREE</name>
<dbReference type="InterPro" id="IPR036291">
    <property type="entry name" value="NAD(P)-bd_dom_sf"/>
</dbReference>
<accession>A0AAX4JMH2</accession>
<evidence type="ECO:0000313" key="5">
    <source>
        <dbReference type="Proteomes" id="UP001355207"/>
    </source>
</evidence>
<keyword evidence="2" id="KW-0521">NADP</keyword>
<feature type="domain" description="NmrA-like" evidence="3">
    <location>
        <begin position="3"/>
        <end position="145"/>
    </location>
</feature>
<dbReference type="GO" id="GO:0005634">
    <property type="term" value="C:nucleus"/>
    <property type="evidence" value="ECO:0007669"/>
    <property type="project" value="TreeGrafter"/>
</dbReference>
<dbReference type="AlphaFoldDB" id="A0AAX4JMH2"/>
<dbReference type="GeneID" id="91091517"/>
<dbReference type="EMBL" id="CP144098">
    <property type="protein sequence ID" value="WWC85974.1"/>
    <property type="molecule type" value="Genomic_DNA"/>
</dbReference>
<dbReference type="SUPFAM" id="SSF51735">
    <property type="entry name" value="NAD(P)-binding Rossmann-fold domains"/>
    <property type="match status" value="1"/>
</dbReference>
<dbReference type="PANTHER" id="PTHR42748:SF7">
    <property type="entry name" value="NMRA LIKE REDOX SENSOR 1-RELATED"/>
    <property type="match status" value="1"/>
</dbReference>
<proteinExistence type="inferred from homology"/>
<evidence type="ECO:0000256" key="1">
    <source>
        <dbReference type="ARBA" id="ARBA00006328"/>
    </source>
</evidence>
<dbReference type="RefSeq" id="XP_066072737.1">
    <property type="nucleotide sequence ID" value="XM_066216640.1"/>
</dbReference>
<protein>
    <recommendedName>
        <fullName evidence="3">NmrA-like domain-containing protein</fullName>
    </recommendedName>
</protein>
<evidence type="ECO:0000313" key="4">
    <source>
        <dbReference type="EMBL" id="WWC85974.1"/>
    </source>
</evidence>
<evidence type="ECO:0000259" key="3">
    <source>
        <dbReference type="Pfam" id="PF05368"/>
    </source>
</evidence>